<dbReference type="AlphaFoldDB" id="A0A0V1DKY8"/>
<protein>
    <submittedName>
        <fullName evidence="1">Uncharacterized protein</fullName>
    </submittedName>
</protein>
<organism evidence="1 2">
    <name type="scientific">Trichinella zimbabwensis</name>
    <dbReference type="NCBI Taxonomy" id="268475"/>
    <lineage>
        <taxon>Eukaryota</taxon>
        <taxon>Metazoa</taxon>
        <taxon>Ecdysozoa</taxon>
        <taxon>Nematoda</taxon>
        <taxon>Enoplea</taxon>
        <taxon>Dorylaimia</taxon>
        <taxon>Trichinellida</taxon>
        <taxon>Trichinellidae</taxon>
        <taxon>Trichinella</taxon>
    </lineage>
</organism>
<evidence type="ECO:0000313" key="2">
    <source>
        <dbReference type="Proteomes" id="UP000055024"/>
    </source>
</evidence>
<keyword evidence="2" id="KW-1185">Reference proteome</keyword>
<evidence type="ECO:0000313" key="1">
    <source>
        <dbReference type="EMBL" id="KRY62110.1"/>
    </source>
</evidence>
<comment type="caution">
    <text evidence="1">The sequence shown here is derived from an EMBL/GenBank/DDBJ whole genome shotgun (WGS) entry which is preliminary data.</text>
</comment>
<reference evidence="1 2" key="1">
    <citation type="submission" date="2015-01" db="EMBL/GenBank/DDBJ databases">
        <title>Evolution of Trichinella species and genotypes.</title>
        <authorList>
            <person name="Korhonen P.K."/>
            <person name="Edoardo P."/>
            <person name="Giuseppe L.R."/>
            <person name="Gasser R.B."/>
        </authorList>
    </citation>
    <scope>NUCLEOTIDE SEQUENCE [LARGE SCALE GENOMIC DNA]</scope>
    <source>
        <strain evidence="1">ISS1029</strain>
    </source>
</reference>
<dbReference type="EMBL" id="JYDP01010103">
    <property type="protein sequence ID" value="KRY62110.1"/>
    <property type="molecule type" value="Genomic_DNA"/>
</dbReference>
<proteinExistence type="predicted"/>
<dbReference type="Proteomes" id="UP000055024">
    <property type="component" value="Unassembled WGS sequence"/>
</dbReference>
<name>A0A0V1DKY8_9BILA</name>
<gene>
    <name evidence="1" type="ORF">T11_17274</name>
</gene>
<sequence length="34" mass="3735">MLDTTDVSFAYGQIQPLLLTMTFTGSVAPNHFFA</sequence>
<accession>A0A0V1DKY8</accession>